<gene>
    <name evidence="2" type="ORF">HMPREF1981_00777</name>
</gene>
<dbReference type="HOGENOM" id="CLU_2749414_0_0_10"/>
<evidence type="ECO:0000313" key="2">
    <source>
        <dbReference type="EMBL" id="ERI86749.1"/>
    </source>
</evidence>
<feature type="compositionally biased region" description="Polar residues" evidence="1">
    <location>
        <begin position="15"/>
        <end position="24"/>
    </location>
</feature>
<proteinExistence type="predicted"/>
<protein>
    <submittedName>
        <fullName evidence="2">Uncharacterized protein</fullName>
    </submittedName>
</protein>
<accession>U2C8E1</accession>
<feature type="region of interest" description="Disordered" evidence="1">
    <location>
        <begin position="1"/>
        <end position="70"/>
    </location>
</feature>
<comment type="caution">
    <text evidence="2">The sequence shown here is derived from an EMBL/GenBank/DDBJ whole genome shotgun (WGS) entry which is preliminary data.</text>
</comment>
<feature type="compositionally biased region" description="Basic and acidic residues" evidence="1">
    <location>
        <begin position="1"/>
        <end position="12"/>
    </location>
</feature>
<dbReference type="PATRIC" id="fig|1321819.3.peg.720"/>
<dbReference type="AlphaFoldDB" id="U2C8E1"/>
<evidence type="ECO:0000256" key="1">
    <source>
        <dbReference type="SAM" id="MobiDB-lite"/>
    </source>
</evidence>
<reference evidence="2 3" key="1">
    <citation type="submission" date="2013-08" db="EMBL/GenBank/DDBJ databases">
        <authorList>
            <person name="Weinstock G."/>
            <person name="Sodergren E."/>
            <person name="Wylie T."/>
            <person name="Fulton L."/>
            <person name="Fulton R."/>
            <person name="Fronick C."/>
            <person name="O'Laughlin M."/>
            <person name="Godfrey J."/>
            <person name="Miner T."/>
            <person name="Herter B."/>
            <person name="Appelbaum E."/>
            <person name="Cordes M."/>
            <person name="Lek S."/>
            <person name="Wollam A."/>
            <person name="Pepin K.H."/>
            <person name="Palsikar V.B."/>
            <person name="Mitreva M."/>
            <person name="Wilson R.K."/>
        </authorList>
    </citation>
    <scope>NUCLEOTIDE SEQUENCE [LARGE SCALE GENOMIC DNA]</scope>
    <source>
        <strain evidence="2 3">F0041</strain>
    </source>
</reference>
<evidence type="ECO:0000313" key="3">
    <source>
        <dbReference type="Proteomes" id="UP000016496"/>
    </source>
</evidence>
<dbReference type="Proteomes" id="UP000016496">
    <property type="component" value="Unassembled WGS sequence"/>
</dbReference>
<name>U2C8E1_9BACE</name>
<dbReference type="EMBL" id="AWSV01000050">
    <property type="protein sequence ID" value="ERI86749.1"/>
    <property type="molecule type" value="Genomic_DNA"/>
</dbReference>
<organism evidence="2 3">
    <name type="scientific">Bacteroides pyogenes F0041</name>
    <dbReference type="NCBI Taxonomy" id="1321819"/>
    <lineage>
        <taxon>Bacteria</taxon>
        <taxon>Pseudomonadati</taxon>
        <taxon>Bacteroidota</taxon>
        <taxon>Bacteroidia</taxon>
        <taxon>Bacteroidales</taxon>
        <taxon>Bacteroidaceae</taxon>
        <taxon>Bacteroides</taxon>
    </lineage>
</organism>
<sequence>MNRMSDRKDSHKQPKQVSQPNGMNRMSDRKRFPHSEGCVLSQQNKSGSYKKKRQTGFPDKGKTLPHVFFL</sequence>